<dbReference type="PANTHER" id="PTHR34039">
    <property type="entry name" value="UPF0102 PROTEIN YRAN"/>
    <property type="match status" value="1"/>
</dbReference>
<dbReference type="InterPro" id="IPR003509">
    <property type="entry name" value="UPF0102_YraN-like"/>
</dbReference>
<accession>A0ABT2FMV7</accession>
<name>A0ABT2FMV7_9GAMM</name>
<dbReference type="InterPro" id="IPR011856">
    <property type="entry name" value="tRNA_endonuc-like_dom_sf"/>
</dbReference>
<proteinExistence type="inferred from homology"/>
<dbReference type="Pfam" id="PF02021">
    <property type="entry name" value="UPF0102"/>
    <property type="match status" value="1"/>
</dbReference>
<comment type="similarity">
    <text evidence="1 2">Belongs to the UPF0102 family.</text>
</comment>
<sequence>MDIGKDAEQRARTYLAQHGLTFVAANVRYSFGELDLVMRDGKHWVFVEVKYRSNRQFGGAVQALGAAQVQRLRQAAACYIQQHRIDAPCRFDLVAIDKQQIDWVRGAF</sequence>
<dbReference type="InterPro" id="IPR011335">
    <property type="entry name" value="Restrct_endonuc-II-like"/>
</dbReference>
<dbReference type="NCBIfam" id="TIGR00252">
    <property type="entry name" value="YraN family protein"/>
    <property type="match status" value="1"/>
</dbReference>
<keyword evidence="4" id="KW-1185">Reference proteome</keyword>
<dbReference type="EMBL" id="JAKOGG010000011">
    <property type="protein sequence ID" value="MCS4557660.1"/>
    <property type="molecule type" value="Genomic_DNA"/>
</dbReference>
<dbReference type="Gene3D" id="3.40.1350.10">
    <property type="match status" value="1"/>
</dbReference>
<evidence type="ECO:0000313" key="4">
    <source>
        <dbReference type="Proteomes" id="UP001201549"/>
    </source>
</evidence>
<evidence type="ECO:0000256" key="2">
    <source>
        <dbReference type="HAMAP-Rule" id="MF_00048"/>
    </source>
</evidence>
<dbReference type="PANTHER" id="PTHR34039:SF1">
    <property type="entry name" value="UPF0102 PROTEIN YRAN"/>
    <property type="match status" value="1"/>
</dbReference>
<reference evidence="4" key="1">
    <citation type="submission" date="2023-07" db="EMBL/GenBank/DDBJ databases">
        <title>Shewanella mangrovi sp. nov., an acetaldehyde- degrading bacterium isolated from mangrove sediment.</title>
        <authorList>
            <person name="Liu Y."/>
        </authorList>
    </citation>
    <scope>NUCLEOTIDE SEQUENCE [LARGE SCALE GENOMIC DNA]</scope>
    <source>
        <strain evidence="4">C32</strain>
    </source>
</reference>
<dbReference type="SUPFAM" id="SSF52980">
    <property type="entry name" value="Restriction endonuclease-like"/>
    <property type="match status" value="1"/>
</dbReference>
<dbReference type="HAMAP" id="MF_00048">
    <property type="entry name" value="UPF0102"/>
    <property type="match status" value="1"/>
</dbReference>
<dbReference type="NCBIfam" id="NF009150">
    <property type="entry name" value="PRK12497.1-3"/>
    <property type="match status" value="1"/>
</dbReference>
<evidence type="ECO:0000256" key="1">
    <source>
        <dbReference type="ARBA" id="ARBA00006738"/>
    </source>
</evidence>
<protein>
    <recommendedName>
        <fullName evidence="2">UPF0102 protein L9G74_14525</fullName>
    </recommendedName>
</protein>
<dbReference type="RefSeq" id="WP_238897135.1">
    <property type="nucleotide sequence ID" value="NZ_JAKOGG010000011.1"/>
</dbReference>
<organism evidence="3 4">
    <name type="scientific">Shewanella electrica</name>
    <dbReference type="NCBI Taxonomy" id="515560"/>
    <lineage>
        <taxon>Bacteria</taxon>
        <taxon>Pseudomonadati</taxon>
        <taxon>Pseudomonadota</taxon>
        <taxon>Gammaproteobacteria</taxon>
        <taxon>Alteromonadales</taxon>
        <taxon>Shewanellaceae</taxon>
        <taxon>Shewanella</taxon>
    </lineage>
</organism>
<dbReference type="Proteomes" id="UP001201549">
    <property type="component" value="Unassembled WGS sequence"/>
</dbReference>
<evidence type="ECO:0000313" key="3">
    <source>
        <dbReference type="EMBL" id="MCS4557660.1"/>
    </source>
</evidence>
<gene>
    <name evidence="3" type="ORF">L9G74_14525</name>
</gene>
<comment type="caution">
    <text evidence="3">The sequence shown here is derived from an EMBL/GenBank/DDBJ whole genome shotgun (WGS) entry which is preliminary data.</text>
</comment>